<gene>
    <name evidence="3" type="ORF">H9645_05060</name>
</gene>
<feature type="signal peptide" evidence="2">
    <location>
        <begin position="1"/>
        <end position="36"/>
    </location>
</feature>
<feature type="region of interest" description="Disordered" evidence="1">
    <location>
        <begin position="36"/>
        <end position="57"/>
    </location>
</feature>
<dbReference type="EMBL" id="JACSQJ010000002">
    <property type="protein sequence ID" value="MBD7987392.1"/>
    <property type="molecule type" value="Genomic_DNA"/>
</dbReference>
<protein>
    <recommendedName>
        <fullName evidence="5">Lipoprotein</fullName>
    </recommendedName>
</protein>
<dbReference type="RefSeq" id="WP_191728646.1">
    <property type="nucleotide sequence ID" value="NZ_JACSQJ010000002.1"/>
</dbReference>
<evidence type="ECO:0000313" key="3">
    <source>
        <dbReference type="EMBL" id="MBD7987392.1"/>
    </source>
</evidence>
<evidence type="ECO:0000256" key="1">
    <source>
        <dbReference type="SAM" id="MobiDB-lite"/>
    </source>
</evidence>
<accession>A0ABR8UH90</accession>
<evidence type="ECO:0000256" key="2">
    <source>
        <dbReference type="SAM" id="SignalP"/>
    </source>
</evidence>
<reference evidence="3 4" key="1">
    <citation type="submission" date="2020-08" db="EMBL/GenBank/DDBJ databases">
        <title>A Genomic Blueprint of the Chicken Gut Microbiome.</title>
        <authorList>
            <person name="Gilroy R."/>
            <person name="Ravi A."/>
            <person name="Getino M."/>
            <person name="Pursley I."/>
            <person name="Horton D.L."/>
            <person name="Alikhan N.-F."/>
            <person name="Baker D."/>
            <person name="Gharbi K."/>
            <person name="Hall N."/>
            <person name="Watson M."/>
            <person name="Adriaenssens E.M."/>
            <person name="Foster-Nyarko E."/>
            <person name="Jarju S."/>
            <person name="Secka A."/>
            <person name="Antonio M."/>
            <person name="Oren A."/>
            <person name="Chaudhuri R."/>
            <person name="La Ragione R.M."/>
            <person name="Hildebrand F."/>
            <person name="Pallen M.J."/>
        </authorList>
    </citation>
    <scope>NUCLEOTIDE SEQUENCE [LARGE SCALE GENOMIC DNA]</scope>
    <source>
        <strain evidence="3 4">Sa2BVA3</strain>
    </source>
</reference>
<dbReference type="PROSITE" id="PS51257">
    <property type="entry name" value="PROKAR_LIPOPROTEIN"/>
    <property type="match status" value="1"/>
</dbReference>
<evidence type="ECO:0000313" key="4">
    <source>
        <dbReference type="Proteomes" id="UP000647183"/>
    </source>
</evidence>
<organism evidence="3 4">
    <name type="scientific">Luteimonas colneyensis</name>
    <dbReference type="NCBI Taxonomy" id="2762230"/>
    <lineage>
        <taxon>Bacteria</taxon>
        <taxon>Pseudomonadati</taxon>
        <taxon>Pseudomonadota</taxon>
        <taxon>Gammaproteobacteria</taxon>
        <taxon>Lysobacterales</taxon>
        <taxon>Lysobacteraceae</taxon>
        <taxon>Luteimonas</taxon>
    </lineage>
</organism>
<comment type="caution">
    <text evidence="3">The sequence shown here is derived from an EMBL/GenBank/DDBJ whole genome shotgun (WGS) entry which is preliminary data.</text>
</comment>
<sequence length="281" mass="30485">MEFRTMQDTFRSVRTGRVTGLAFALLLFLGAGCSDAGDQDERRPGSTDPASPDAGDAPSLYLDQVVQMLENGRNAQLEGYRHRVESCRNAGIATQPLPSSDEHLVGTSRWRMWRDREHFAYRMETWHAEPPDAARTPEALCTFTLALTGIHGYVDAQRSILVDLETGTRTEGEGNPDIVLAAVDASSGSDPQAGSAPETVAGQSCNRWRSQRGGTACVWSGGARWGFASHTDREFDPGAGMHADQIVLDADAPPDAIGYELETTTFVVGAPLDRDAMMPKR</sequence>
<dbReference type="Proteomes" id="UP000647183">
    <property type="component" value="Unassembled WGS sequence"/>
</dbReference>
<keyword evidence="4" id="KW-1185">Reference proteome</keyword>
<name>A0ABR8UH90_9GAMM</name>
<proteinExistence type="predicted"/>
<keyword evidence="2" id="KW-0732">Signal</keyword>
<evidence type="ECO:0008006" key="5">
    <source>
        <dbReference type="Google" id="ProtNLM"/>
    </source>
</evidence>
<feature type="chain" id="PRO_5046619454" description="Lipoprotein" evidence="2">
    <location>
        <begin position="37"/>
        <end position="281"/>
    </location>
</feature>